<dbReference type="AlphaFoldDB" id="A0A4Y2WBQ4"/>
<dbReference type="Proteomes" id="UP000499080">
    <property type="component" value="Unassembled WGS sequence"/>
</dbReference>
<dbReference type="EMBL" id="BGPR01057025">
    <property type="protein sequence ID" value="GBO33457.1"/>
    <property type="molecule type" value="Genomic_DNA"/>
</dbReference>
<sequence length="102" mass="11675">MQKQYPGDFCALAFYPRIRVMGTAHPVELRLPLTTRVDRGKADREAEALHDQKYFEVALSETLMNGVIFKFALPVRATADHHIFPTESDNNEKVTSFQDHQV</sequence>
<gene>
    <name evidence="1" type="ORF">AVEN_215468_1</name>
</gene>
<evidence type="ECO:0000313" key="2">
    <source>
        <dbReference type="Proteomes" id="UP000499080"/>
    </source>
</evidence>
<protein>
    <submittedName>
        <fullName evidence="1">Uncharacterized protein</fullName>
    </submittedName>
</protein>
<evidence type="ECO:0000313" key="1">
    <source>
        <dbReference type="EMBL" id="GBO33457.1"/>
    </source>
</evidence>
<keyword evidence="2" id="KW-1185">Reference proteome</keyword>
<accession>A0A4Y2WBQ4</accession>
<reference evidence="1 2" key="1">
    <citation type="journal article" date="2019" name="Sci. Rep.">
        <title>Orb-weaving spider Araneus ventricosus genome elucidates the spidroin gene catalogue.</title>
        <authorList>
            <person name="Kono N."/>
            <person name="Nakamura H."/>
            <person name="Ohtoshi R."/>
            <person name="Moran D.A.P."/>
            <person name="Shinohara A."/>
            <person name="Yoshida Y."/>
            <person name="Fujiwara M."/>
            <person name="Mori M."/>
            <person name="Tomita M."/>
            <person name="Arakawa K."/>
        </authorList>
    </citation>
    <scope>NUCLEOTIDE SEQUENCE [LARGE SCALE GENOMIC DNA]</scope>
</reference>
<organism evidence="1 2">
    <name type="scientific">Araneus ventricosus</name>
    <name type="common">Orbweaver spider</name>
    <name type="synonym">Epeira ventricosa</name>
    <dbReference type="NCBI Taxonomy" id="182803"/>
    <lineage>
        <taxon>Eukaryota</taxon>
        <taxon>Metazoa</taxon>
        <taxon>Ecdysozoa</taxon>
        <taxon>Arthropoda</taxon>
        <taxon>Chelicerata</taxon>
        <taxon>Arachnida</taxon>
        <taxon>Araneae</taxon>
        <taxon>Araneomorphae</taxon>
        <taxon>Entelegynae</taxon>
        <taxon>Araneoidea</taxon>
        <taxon>Araneidae</taxon>
        <taxon>Araneus</taxon>
    </lineage>
</organism>
<proteinExistence type="predicted"/>
<name>A0A4Y2WBQ4_ARAVE</name>
<comment type="caution">
    <text evidence="1">The sequence shown here is derived from an EMBL/GenBank/DDBJ whole genome shotgun (WGS) entry which is preliminary data.</text>
</comment>